<reference evidence="12" key="1">
    <citation type="journal article" date="2019" name="G3 (Bethesda)">
        <title>Genome Assemblies of Two Rare Opportunistic Yeast Pathogens: Diutina rugosa (syn. Candida rugosa) and Trichomonascus ciferrii (syn. Candida ciferrii).</title>
        <authorList>
            <person name="Mixao V."/>
            <person name="Saus E."/>
            <person name="Hansen A.P."/>
            <person name="Lass-Florl C."/>
            <person name="Gabaldon T."/>
        </authorList>
    </citation>
    <scope>NUCLEOTIDE SEQUENCE</scope>
    <source>
        <strain evidence="12">CBS 4856</strain>
    </source>
</reference>
<feature type="coiled-coil region" evidence="9">
    <location>
        <begin position="938"/>
        <end position="965"/>
    </location>
</feature>
<evidence type="ECO:0000313" key="12">
    <source>
        <dbReference type="EMBL" id="KAA8899902.1"/>
    </source>
</evidence>
<dbReference type="VEuPathDB" id="FungiDB:TRICI_006272"/>
<dbReference type="PROSITE" id="PS50166">
    <property type="entry name" value="IMPORTIN_B_NT"/>
    <property type="match status" value="1"/>
</dbReference>
<keyword evidence="5" id="KW-0677">Repeat</keyword>
<sequence>MDQAFLGSLEETLKQITSPGTVKAASAKLQSDFYPNPQTLPGLIHLLQNHPDKHIRQLAGVESRKLVARYWEDDQALSQDIKKQIKESLLRSTVAEPEALPRHTSSRVISAIAQLDVDENNWPELMPFLHNGTKSSNASEREVCVYIIYTLLDAGINTLINSTVDVLHLFSQTINDPESQQVRISTVLGLGSISDQIESVTVDQPAEKNPVELFRALIPSMVEVLKQVISSDDDKGISQVFEVFNSLLLCDPALTSKHIGDLVNFMLNNLAAEVSLSEECRIPALQFLLTSVRFKKNKLQSLKLGPMLTVTAMKIIAEGYDEQDDEDDEDTPPLLALRLIDYLSNSLPPSQVLAPLMEALPSYAKSNNPNERRAAFLSINASVEGAPDFVANQINVILPMVVEGLNDSDINVKSGALQALAELASELHEVISDEHEVLLPLVFKVMDTATTLKIGKNACMALDSILEGLDRKVIAEKYLSDLAPKLLQLLSSTQDLQLKSSIVAAISSAAFASGKAYQPYFEPTIHAVEPFVRVTEEMSNDEVALCGITLDALSALAGAVGKEAFSPYVQPLVDASYRCLQSGQSRLRECGFIFLGTLAKHYGSDFSPFLSNVVPEVFKSLKQDEFTGLDDEDDDEDLGIGQDDEDDLLSKLKINSAMATEKEVATDTLGEIIVATKNDFLPYLEEATKNLVELVDHFYEGISRAAVIALWRSFISYYKIGNYPAWTQGFPVQSPLQDPAAALLEVSRKACLELLSGSDERSVTTSICDNFAEALKVAGPVVVGGESELEQLCGELMMILNKTHPSQTMDDDEYEYDGKQEEDNGESSEYDELLTDSATDVVVQLAAALGEKFSPVFNTFFPTLTKYCTSKSSTERASGVGAIAEVVNGLRPACTEWTQSLLDVFMKSLDDKDLEVRSNAAYGVGLLCYYSENVDLIKNNFMSVLQKLQRLLKKVEKKKRKSYGNNGDNEEDSNERGLANACGCVARMTLQYPDLIPMGEVLPVLISRLPLQDGYEENTPVFELLLQLFQQRNETVFGHREDIVNIFDQVFAQQIEADQEELSRTAFANPTVKPFESDELKNKVIELLKYLESEQPGLVTSKPTLQVVLA</sequence>
<keyword evidence="7" id="KW-0539">Nucleus</keyword>
<gene>
    <name evidence="12" type="ORF">TRICI_006272</name>
</gene>
<dbReference type="SMART" id="SM00913">
    <property type="entry name" value="IBN_N"/>
    <property type="match status" value="1"/>
</dbReference>
<dbReference type="InterPro" id="IPR021133">
    <property type="entry name" value="HEAT_type_2"/>
</dbReference>
<accession>A0A642UIY1</accession>
<dbReference type="Pfam" id="PF25780">
    <property type="entry name" value="TPR_IPO5"/>
    <property type="match status" value="1"/>
</dbReference>
<dbReference type="InterPro" id="IPR011989">
    <property type="entry name" value="ARM-like"/>
</dbReference>
<dbReference type="GO" id="GO:0006606">
    <property type="term" value="P:protein import into nucleus"/>
    <property type="evidence" value="ECO:0007669"/>
    <property type="project" value="InterPro"/>
</dbReference>
<dbReference type="InterPro" id="IPR016024">
    <property type="entry name" value="ARM-type_fold"/>
</dbReference>
<evidence type="ECO:0000256" key="1">
    <source>
        <dbReference type="ARBA" id="ARBA00004123"/>
    </source>
</evidence>
<keyword evidence="6" id="KW-0653">Protein transport</keyword>
<evidence type="ECO:0000256" key="3">
    <source>
        <dbReference type="ARBA" id="ARBA00022448"/>
    </source>
</evidence>
<keyword evidence="4" id="KW-0963">Cytoplasm</keyword>
<evidence type="ECO:0000256" key="9">
    <source>
        <dbReference type="SAM" id="Coils"/>
    </source>
</evidence>
<dbReference type="AlphaFoldDB" id="A0A642UIY1"/>
<dbReference type="InterPro" id="IPR040122">
    <property type="entry name" value="Importin_beta"/>
</dbReference>
<feature type="region of interest" description="Disordered" evidence="10">
    <location>
        <begin position="804"/>
        <end position="830"/>
    </location>
</feature>
<organism evidence="12 13">
    <name type="scientific">Trichomonascus ciferrii</name>
    <dbReference type="NCBI Taxonomy" id="44093"/>
    <lineage>
        <taxon>Eukaryota</taxon>
        <taxon>Fungi</taxon>
        <taxon>Dikarya</taxon>
        <taxon>Ascomycota</taxon>
        <taxon>Saccharomycotina</taxon>
        <taxon>Dipodascomycetes</taxon>
        <taxon>Dipodascales</taxon>
        <taxon>Trichomonascaceae</taxon>
        <taxon>Trichomonascus</taxon>
        <taxon>Trichomonascus ciferrii complex</taxon>
    </lineage>
</organism>
<evidence type="ECO:0000256" key="5">
    <source>
        <dbReference type="ARBA" id="ARBA00022737"/>
    </source>
</evidence>
<dbReference type="InterPro" id="IPR001494">
    <property type="entry name" value="Importin-beta_N"/>
</dbReference>
<dbReference type="InterPro" id="IPR000357">
    <property type="entry name" value="HEAT"/>
</dbReference>
<evidence type="ECO:0000313" key="13">
    <source>
        <dbReference type="Proteomes" id="UP000761534"/>
    </source>
</evidence>
<evidence type="ECO:0000256" key="8">
    <source>
        <dbReference type="PROSITE-ProRule" id="PRU00103"/>
    </source>
</evidence>
<name>A0A642UIY1_9ASCO</name>
<feature type="repeat" description="HEAT" evidence="8">
    <location>
        <begin position="397"/>
        <end position="435"/>
    </location>
</feature>
<comment type="caution">
    <text evidence="12">The sequence shown here is derived from an EMBL/GenBank/DDBJ whole genome shotgun (WGS) entry which is preliminary data.</text>
</comment>
<dbReference type="PANTHER" id="PTHR10527">
    <property type="entry name" value="IMPORTIN BETA"/>
    <property type="match status" value="1"/>
</dbReference>
<dbReference type="Pfam" id="PF03810">
    <property type="entry name" value="IBN_N"/>
    <property type="match status" value="1"/>
</dbReference>
<dbReference type="InterPro" id="IPR057672">
    <property type="entry name" value="TPR_IPO4/5"/>
</dbReference>
<dbReference type="SUPFAM" id="SSF48371">
    <property type="entry name" value="ARM repeat"/>
    <property type="match status" value="2"/>
</dbReference>
<dbReference type="EMBL" id="SWFS01000514">
    <property type="protein sequence ID" value="KAA8899902.1"/>
    <property type="molecule type" value="Genomic_DNA"/>
</dbReference>
<dbReference type="GO" id="GO:0031267">
    <property type="term" value="F:small GTPase binding"/>
    <property type="evidence" value="ECO:0007669"/>
    <property type="project" value="InterPro"/>
</dbReference>
<proteinExistence type="predicted"/>
<dbReference type="Pfam" id="PF02985">
    <property type="entry name" value="HEAT"/>
    <property type="match status" value="1"/>
</dbReference>
<dbReference type="Proteomes" id="UP000761534">
    <property type="component" value="Unassembled WGS sequence"/>
</dbReference>
<comment type="subcellular location">
    <subcellularLocation>
        <location evidence="2">Cytoplasm</location>
    </subcellularLocation>
    <subcellularLocation>
        <location evidence="1">Nucleus</location>
    </subcellularLocation>
</comment>
<dbReference type="GO" id="GO:0005634">
    <property type="term" value="C:nucleus"/>
    <property type="evidence" value="ECO:0007669"/>
    <property type="project" value="UniProtKB-SubCell"/>
</dbReference>
<protein>
    <recommendedName>
        <fullName evidence="11">Importin N-terminal domain-containing protein</fullName>
    </recommendedName>
</protein>
<dbReference type="OrthoDB" id="7862313at2759"/>
<evidence type="ECO:0000256" key="10">
    <source>
        <dbReference type="SAM" id="MobiDB-lite"/>
    </source>
</evidence>
<evidence type="ECO:0000256" key="2">
    <source>
        <dbReference type="ARBA" id="ARBA00004496"/>
    </source>
</evidence>
<dbReference type="Gene3D" id="1.25.10.10">
    <property type="entry name" value="Leucine-rich Repeat Variant"/>
    <property type="match status" value="1"/>
</dbReference>
<dbReference type="PROSITE" id="PS50077">
    <property type="entry name" value="HEAT_REPEAT"/>
    <property type="match status" value="1"/>
</dbReference>
<keyword evidence="9" id="KW-0175">Coiled coil</keyword>
<evidence type="ECO:0000256" key="4">
    <source>
        <dbReference type="ARBA" id="ARBA00022490"/>
    </source>
</evidence>
<evidence type="ECO:0000256" key="7">
    <source>
        <dbReference type="ARBA" id="ARBA00023242"/>
    </source>
</evidence>
<evidence type="ECO:0000256" key="6">
    <source>
        <dbReference type="ARBA" id="ARBA00022927"/>
    </source>
</evidence>
<keyword evidence="13" id="KW-1185">Reference proteome</keyword>
<dbReference type="GO" id="GO:0005737">
    <property type="term" value="C:cytoplasm"/>
    <property type="evidence" value="ECO:0007669"/>
    <property type="project" value="UniProtKB-SubCell"/>
</dbReference>
<feature type="domain" description="Importin N-terminal" evidence="11">
    <location>
        <begin position="25"/>
        <end position="95"/>
    </location>
</feature>
<keyword evidence="3" id="KW-0813">Transport</keyword>
<evidence type="ECO:0000259" key="11">
    <source>
        <dbReference type="PROSITE" id="PS50166"/>
    </source>
</evidence>